<reference evidence="2" key="1">
    <citation type="submission" date="2020-10" db="EMBL/GenBank/DDBJ databases">
        <authorList>
            <person name="Abbas A."/>
            <person name="Razzaq R."/>
            <person name="Waqas M."/>
            <person name="Abbas N."/>
            <person name="Nielsen T.K."/>
            <person name="Hansen L.H."/>
            <person name="Hussain S."/>
            <person name="Shahid M."/>
        </authorList>
    </citation>
    <scope>NUCLEOTIDE SEQUENCE</scope>
    <source>
        <strain evidence="2">S14</strain>
    </source>
</reference>
<organism evidence="2 3">
    <name type="scientific">Chelatococcus sambhunathii</name>
    <dbReference type="NCBI Taxonomy" id="363953"/>
    <lineage>
        <taxon>Bacteria</taxon>
        <taxon>Pseudomonadati</taxon>
        <taxon>Pseudomonadota</taxon>
        <taxon>Alphaproteobacteria</taxon>
        <taxon>Hyphomicrobiales</taxon>
        <taxon>Chelatococcaceae</taxon>
        <taxon>Chelatococcus</taxon>
    </lineage>
</organism>
<comment type="caution">
    <text evidence="2">The sequence shown here is derived from an EMBL/GenBank/DDBJ whole genome shotgun (WGS) entry which is preliminary data.</text>
</comment>
<sequence length="109" mass="12734">MERRTFLRGLLGVAGVAVSATIATRAEAAGRTLQGAAEPPKSNAAAGAERRVAEKLPENLEIEKVQYRRRYYGRRYYRRPPVRWRPARRKVCRVTRNRWGRTRRVCYFR</sequence>
<accession>A0ABU1DE25</accession>
<evidence type="ECO:0000313" key="3">
    <source>
        <dbReference type="Proteomes" id="UP001181622"/>
    </source>
</evidence>
<dbReference type="EMBL" id="JADBEO010000011">
    <property type="protein sequence ID" value="MDR4306356.1"/>
    <property type="molecule type" value="Genomic_DNA"/>
</dbReference>
<dbReference type="Proteomes" id="UP001181622">
    <property type="component" value="Unassembled WGS sequence"/>
</dbReference>
<evidence type="ECO:0008006" key="4">
    <source>
        <dbReference type="Google" id="ProtNLM"/>
    </source>
</evidence>
<dbReference type="RefSeq" id="WP_309390178.1">
    <property type="nucleotide sequence ID" value="NZ_JADBEO010000011.1"/>
</dbReference>
<name>A0ABU1DE25_9HYPH</name>
<proteinExistence type="predicted"/>
<gene>
    <name evidence="2" type="ORF">IHQ68_06965</name>
</gene>
<protein>
    <recommendedName>
        <fullName evidence="4">Protamine-2 (Modular protein)</fullName>
    </recommendedName>
</protein>
<evidence type="ECO:0000313" key="2">
    <source>
        <dbReference type="EMBL" id="MDR4306356.1"/>
    </source>
</evidence>
<keyword evidence="3" id="KW-1185">Reference proteome</keyword>
<feature type="region of interest" description="Disordered" evidence="1">
    <location>
        <begin position="30"/>
        <end position="50"/>
    </location>
</feature>
<evidence type="ECO:0000256" key="1">
    <source>
        <dbReference type="SAM" id="MobiDB-lite"/>
    </source>
</evidence>